<accession>A0A1G7CQJ8</accession>
<dbReference type="OrthoDB" id="9816424at2"/>
<dbReference type="PROSITE" id="PS51257">
    <property type="entry name" value="PROKAR_LIPOPROTEIN"/>
    <property type="match status" value="1"/>
</dbReference>
<proteinExistence type="predicted"/>
<name>A0A1G7CQJ8_9SPHI</name>
<reference evidence="1 2" key="1">
    <citation type="submission" date="2016-10" db="EMBL/GenBank/DDBJ databases">
        <authorList>
            <person name="de Groot N.N."/>
        </authorList>
    </citation>
    <scope>NUCLEOTIDE SEQUENCE [LARGE SCALE GENOMIC DNA]</scope>
    <source>
        <strain evidence="1 2">47C3B</strain>
    </source>
</reference>
<dbReference type="RefSeq" id="WP_091149981.1">
    <property type="nucleotide sequence ID" value="NZ_FNAI01000006.1"/>
</dbReference>
<dbReference type="STRING" id="1391627.SAMN05216464_10659"/>
<dbReference type="AlphaFoldDB" id="A0A1G7CQJ8"/>
<dbReference type="Pfam" id="PF14307">
    <property type="entry name" value="Glyco_tran_WbsX"/>
    <property type="match status" value="1"/>
</dbReference>
<dbReference type="Gene3D" id="3.20.20.80">
    <property type="entry name" value="Glycosidases"/>
    <property type="match status" value="1"/>
</dbReference>
<evidence type="ECO:0000313" key="1">
    <source>
        <dbReference type="EMBL" id="SDE41694.1"/>
    </source>
</evidence>
<dbReference type="PANTHER" id="PTHR41244">
    <property type="entry name" value="RHAMNAN SYNTHESIS F"/>
    <property type="match status" value="1"/>
</dbReference>
<keyword evidence="2" id="KW-1185">Reference proteome</keyword>
<dbReference type="EMBL" id="FNAI01000006">
    <property type="protein sequence ID" value="SDE41694.1"/>
    <property type="molecule type" value="Genomic_DNA"/>
</dbReference>
<dbReference type="Proteomes" id="UP000199072">
    <property type="component" value="Unassembled WGS sequence"/>
</dbReference>
<gene>
    <name evidence="1" type="ORF">SAMN05216464_10659</name>
</gene>
<organism evidence="1 2">
    <name type="scientific">Mucilaginibacter pineti</name>
    <dbReference type="NCBI Taxonomy" id="1391627"/>
    <lineage>
        <taxon>Bacteria</taxon>
        <taxon>Pseudomonadati</taxon>
        <taxon>Bacteroidota</taxon>
        <taxon>Sphingobacteriia</taxon>
        <taxon>Sphingobacteriales</taxon>
        <taxon>Sphingobacteriaceae</taxon>
        <taxon>Mucilaginibacter</taxon>
    </lineage>
</organism>
<dbReference type="GO" id="GO:0016740">
    <property type="term" value="F:transferase activity"/>
    <property type="evidence" value="ECO:0007669"/>
    <property type="project" value="UniProtKB-KW"/>
</dbReference>
<evidence type="ECO:0000313" key="2">
    <source>
        <dbReference type="Proteomes" id="UP000199072"/>
    </source>
</evidence>
<keyword evidence="1" id="KW-0808">Transferase</keyword>
<dbReference type="PANTHER" id="PTHR41244:SF1">
    <property type="entry name" value="GLYCOSYLTRANSFERASE"/>
    <property type="match status" value="1"/>
</dbReference>
<protein>
    <submittedName>
        <fullName evidence="1">Glycosyltransferase WbsX</fullName>
    </submittedName>
</protein>
<dbReference type="InterPro" id="IPR032719">
    <property type="entry name" value="WbsX"/>
</dbReference>
<sequence>MKRVIFIFTIIAAGLLTSCGSKSTNGEADDITVAVYYFPNYHPGDSRNSKEKGPGWSEWELVKAAKSRFAGHRQPRVPLWGYTNEADPKQMAQKIAAAAANGINAFIFDWYYYDDGPFLEKALEQGFMKAPNNDLLKFSLMWANHDWEEIHPYTEGAPREVLYPGKITPQTWDKMTDMIISRYFKHKSYWLIDGAPYFSVYDLSKLQESFGSVAATAKALADFRKKTIAAGFKDLHLNAVVWGNPILHAEKTVTDPVALVHELGFNSVTSYVWIHHVPLHQQVVPFDTVKKAYMKYAMEATNNYAVPYFPNVSVGWDASPRTDQRTPFNNSGYPYTNTIGENTPAAFESALRDVKQFMQTHAQKVVTINSWNEWTEGSYLEPDTTHRMKYLEAIKAVFGKKQVSAQSK</sequence>